<evidence type="ECO:0000313" key="3">
    <source>
        <dbReference type="Proteomes" id="UP000324222"/>
    </source>
</evidence>
<keyword evidence="3" id="KW-1185">Reference proteome</keyword>
<feature type="region of interest" description="Disordered" evidence="1">
    <location>
        <begin position="38"/>
        <end position="134"/>
    </location>
</feature>
<organism evidence="2 3">
    <name type="scientific">Portunus trituberculatus</name>
    <name type="common">Swimming crab</name>
    <name type="synonym">Neptunus trituberculatus</name>
    <dbReference type="NCBI Taxonomy" id="210409"/>
    <lineage>
        <taxon>Eukaryota</taxon>
        <taxon>Metazoa</taxon>
        <taxon>Ecdysozoa</taxon>
        <taxon>Arthropoda</taxon>
        <taxon>Crustacea</taxon>
        <taxon>Multicrustacea</taxon>
        <taxon>Malacostraca</taxon>
        <taxon>Eumalacostraca</taxon>
        <taxon>Eucarida</taxon>
        <taxon>Decapoda</taxon>
        <taxon>Pleocyemata</taxon>
        <taxon>Brachyura</taxon>
        <taxon>Eubrachyura</taxon>
        <taxon>Portunoidea</taxon>
        <taxon>Portunidae</taxon>
        <taxon>Portuninae</taxon>
        <taxon>Portunus</taxon>
    </lineage>
</organism>
<feature type="compositionally biased region" description="Basic and acidic residues" evidence="1">
    <location>
        <begin position="44"/>
        <end position="56"/>
    </location>
</feature>
<reference evidence="2 3" key="1">
    <citation type="submission" date="2019-05" db="EMBL/GenBank/DDBJ databases">
        <title>Another draft genome of Portunus trituberculatus and its Hox gene families provides insights of decapod evolution.</title>
        <authorList>
            <person name="Jeong J.-H."/>
            <person name="Song I."/>
            <person name="Kim S."/>
            <person name="Choi T."/>
            <person name="Kim D."/>
            <person name="Ryu S."/>
            <person name="Kim W."/>
        </authorList>
    </citation>
    <scope>NUCLEOTIDE SEQUENCE [LARGE SCALE GENOMIC DNA]</scope>
    <source>
        <tissue evidence="2">Muscle</tissue>
    </source>
</reference>
<comment type="caution">
    <text evidence="2">The sequence shown here is derived from an EMBL/GenBank/DDBJ whole genome shotgun (WGS) entry which is preliminary data.</text>
</comment>
<evidence type="ECO:0000313" key="2">
    <source>
        <dbReference type="EMBL" id="MPC74651.1"/>
    </source>
</evidence>
<gene>
    <name evidence="2" type="ORF">E2C01_069022</name>
</gene>
<dbReference type="EMBL" id="VSRR010039390">
    <property type="protein sequence ID" value="MPC74651.1"/>
    <property type="molecule type" value="Genomic_DNA"/>
</dbReference>
<accession>A0A5B7HP10</accession>
<dbReference type="AlphaFoldDB" id="A0A5B7HP10"/>
<feature type="compositionally biased region" description="Basic residues" evidence="1">
    <location>
        <begin position="113"/>
        <end position="123"/>
    </location>
</feature>
<evidence type="ECO:0000256" key="1">
    <source>
        <dbReference type="SAM" id="MobiDB-lite"/>
    </source>
</evidence>
<dbReference type="Proteomes" id="UP000324222">
    <property type="component" value="Unassembled WGS sequence"/>
</dbReference>
<sequence length="134" mass="15278">MISYPHPAGPLHLARHHLRIPRLPPFPCSARRHLQIFPGVSDGSRGEVRGGERDPVPARVRQHPYHSGLTREPFSFLPPRPLPFRNTGTTIHLPTAVGGRENNIRSSIEGAGRRRRRRRRRGEKRGEEETKVSR</sequence>
<protein>
    <submittedName>
        <fullName evidence="2">Uncharacterized protein</fullName>
    </submittedName>
</protein>
<proteinExistence type="predicted"/>
<name>A0A5B7HP10_PORTR</name>
<feature type="compositionally biased region" description="Basic and acidic residues" evidence="1">
    <location>
        <begin position="124"/>
        <end position="134"/>
    </location>
</feature>